<dbReference type="Gene3D" id="3.40.50.510">
    <property type="entry name" value="Phosphotransferase system, mannose-type IIA component"/>
    <property type="match status" value="1"/>
</dbReference>
<keyword evidence="4" id="KW-0762">Sugar transport</keyword>
<dbReference type="Proteomes" id="UP000743107">
    <property type="component" value="Unassembled WGS sequence"/>
</dbReference>
<dbReference type="InterPro" id="IPR036662">
    <property type="entry name" value="PTS_EIIA_man-typ_sf"/>
</dbReference>
<dbReference type="EMBL" id="WENB01000005">
    <property type="protein sequence ID" value="KAF0412587.1"/>
    <property type="molecule type" value="Genomic_DNA"/>
</dbReference>
<evidence type="ECO:0000259" key="8">
    <source>
        <dbReference type="PROSITE" id="PS51096"/>
    </source>
</evidence>
<dbReference type="RefSeq" id="WP_023439887.1">
    <property type="nucleotide sequence ID" value="NZ_CP020018.1"/>
</dbReference>
<dbReference type="PANTHER" id="PTHR33799:SF1">
    <property type="entry name" value="PTS SYSTEM MANNOSE-SPECIFIC EIIAB COMPONENT-RELATED"/>
    <property type="match status" value="1"/>
</dbReference>
<dbReference type="InterPro" id="IPR051471">
    <property type="entry name" value="Bacterial_PTS_sugar_comp"/>
</dbReference>
<evidence type="ECO:0000256" key="6">
    <source>
        <dbReference type="ARBA" id="ARBA00022683"/>
    </source>
</evidence>
<sequence>MKIILASHGELAKGMKNTLNMIVGDQANIKAYSAYDEENIDFVSDINKEIQNRNDEELIIVTDVMGGSVNNAMTELVLKNPDVFLVTGMNLPFVLSLATYCGRVDFEAINNLVIEGRKGLINVNEVIQTIKEE</sequence>
<dbReference type="GeneID" id="33062254"/>
<gene>
    <name evidence="9" type="ORF">GBO79_08460</name>
    <name evidence="10" type="ORF">ITQ90_08005</name>
    <name evidence="11" type="ORF">ITQ97_09360</name>
</gene>
<reference evidence="9" key="2">
    <citation type="submission" date="2019-12" db="EMBL/GenBank/DDBJ databases">
        <title>SpeciesPrimer: A bioinformatics pipeline dedicated to the design of qPCR primers for the quantification of bacterial species.</title>
        <authorList>
            <person name="Dreier M."/>
            <person name="Berthoud H."/>
            <person name="Shani N."/>
            <person name="Wechsler D."/>
            <person name="Junier P."/>
        </authorList>
    </citation>
    <scope>NUCLEOTIDE SEQUENCE</scope>
    <source>
        <strain evidence="9">FAM13073</strain>
    </source>
</reference>
<evidence type="ECO:0000313" key="10">
    <source>
        <dbReference type="EMBL" id="MBF7115420.1"/>
    </source>
</evidence>
<keyword evidence="2" id="KW-0813">Transport</keyword>
<evidence type="ECO:0000256" key="4">
    <source>
        <dbReference type="ARBA" id="ARBA00022597"/>
    </source>
</evidence>
<protein>
    <submittedName>
        <fullName evidence="11">PTS fructose transporter subunit IIA</fullName>
    </submittedName>
</protein>
<evidence type="ECO:0000313" key="11">
    <source>
        <dbReference type="EMBL" id="MBF7128003.1"/>
    </source>
</evidence>
<keyword evidence="3" id="KW-0963">Cytoplasm</keyword>
<name>A0A6N7BRT6_PEDPE</name>
<feature type="domain" description="PTS EIIA type-4" evidence="8">
    <location>
        <begin position="1"/>
        <end position="120"/>
    </location>
</feature>
<evidence type="ECO:0000256" key="2">
    <source>
        <dbReference type="ARBA" id="ARBA00022448"/>
    </source>
</evidence>
<dbReference type="EMBL" id="JADOFP010000006">
    <property type="protein sequence ID" value="MBF7115420.1"/>
    <property type="molecule type" value="Genomic_DNA"/>
</dbReference>
<dbReference type="EMBL" id="JADOFV010000005">
    <property type="protein sequence ID" value="MBF7128003.1"/>
    <property type="molecule type" value="Genomic_DNA"/>
</dbReference>
<comment type="subcellular location">
    <subcellularLocation>
        <location evidence="1">Cytoplasm</location>
    </subcellularLocation>
</comment>
<evidence type="ECO:0000256" key="5">
    <source>
        <dbReference type="ARBA" id="ARBA00022679"/>
    </source>
</evidence>
<dbReference type="GO" id="GO:0005737">
    <property type="term" value="C:cytoplasm"/>
    <property type="evidence" value="ECO:0007669"/>
    <property type="project" value="UniProtKB-SubCell"/>
</dbReference>
<evidence type="ECO:0000256" key="1">
    <source>
        <dbReference type="ARBA" id="ARBA00004496"/>
    </source>
</evidence>
<reference evidence="12" key="3">
    <citation type="submission" date="2020-03" db="EMBL/GenBank/DDBJ databases">
        <title>SpeciesPrimer: A bioinformatics pipeline dedicated to the design of qPCR primers for the quantification of bacterial species.</title>
        <authorList>
            <person name="Dreier M."/>
            <person name="Berthoud H."/>
            <person name="Shani N."/>
            <person name="Wechsler D."/>
            <person name="Junier P."/>
        </authorList>
    </citation>
    <scope>NUCLEOTIDE SEQUENCE [LARGE SCALE GENOMIC DNA]</scope>
    <source>
        <strain evidence="12">FAM13073</strain>
    </source>
</reference>
<dbReference type="SUPFAM" id="SSF53062">
    <property type="entry name" value="PTS system fructose IIA component-like"/>
    <property type="match status" value="1"/>
</dbReference>
<keyword evidence="12" id="KW-1185">Reference proteome</keyword>
<evidence type="ECO:0000313" key="12">
    <source>
        <dbReference type="Proteomes" id="UP000472573"/>
    </source>
</evidence>
<dbReference type="GO" id="GO:0009401">
    <property type="term" value="P:phosphoenolpyruvate-dependent sugar phosphotransferase system"/>
    <property type="evidence" value="ECO:0007669"/>
    <property type="project" value="UniProtKB-KW"/>
</dbReference>
<evidence type="ECO:0000256" key="7">
    <source>
        <dbReference type="ARBA" id="ARBA00022777"/>
    </source>
</evidence>
<reference evidence="11" key="4">
    <citation type="submission" date="2020-11" db="EMBL/GenBank/DDBJ databases">
        <title>Antibiotic susceptibility profiles of Pediococcus pentosaceus from various origins and their implications for the safety assessment of strains with food-technology applications.</title>
        <authorList>
            <person name="Shani N."/>
            <person name="Oberhaensli S."/>
            <person name="Arias E."/>
        </authorList>
    </citation>
    <scope>NUCLEOTIDE SEQUENCE</scope>
    <source>
        <strain evidence="11">FAM 19164</strain>
        <strain evidence="10">FAM 24207</strain>
    </source>
</reference>
<evidence type="ECO:0000313" key="9">
    <source>
        <dbReference type="EMBL" id="KAF0412587.1"/>
    </source>
</evidence>
<dbReference type="InterPro" id="IPR033887">
    <property type="entry name" value="PTS_IIA_man"/>
</dbReference>
<keyword evidence="6" id="KW-0598">Phosphotransferase system</keyword>
<accession>A0A6N7BRT6</accession>
<dbReference type="CDD" id="cd00006">
    <property type="entry name" value="PTS_IIA_man"/>
    <property type="match status" value="1"/>
</dbReference>
<dbReference type="Proteomes" id="UP000472573">
    <property type="component" value="Unassembled WGS sequence"/>
</dbReference>
<dbReference type="InterPro" id="IPR004701">
    <property type="entry name" value="PTS_EIIA_man-typ"/>
</dbReference>
<dbReference type="Proteomes" id="UP001194632">
    <property type="component" value="Unassembled WGS sequence"/>
</dbReference>
<keyword evidence="7" id="KW-0418">Kinase</keyword>
<dbReference type="PROSITE" id="PS51096">
    <property type="entry name" value="PTS_EIIA_TYPE_4"/>
    <property type="match status" value="1"/>
</dbReference>
<organism evidence="11 13">
    <name type="scientific">Pediococcus pentosaceus</name>
    <dbReference type="NCBI Taxonomy" id="1255"/>
    <lineage>
        <taxon>Bacteria</taxon>
        <taxon>Bacillati</taxon>
        <taxon>Bacillota</taxon>
        <taxon>Bacilli</taxon>
        <taxon>Lactobacillales</taxon>
        <taxon>Lactobacillaceae</taxon>
        <taxon>Pediococcus</taxon>
    </lineage>
</organism>
<dbReference type="GO" id="GO:0016020">
    <property type="term" value="C:membrane"/>
    <property type="evidence" value="ECO:0007669"/>
    <property type="project" value="InterPro"/>
</dbReference>
<reference evidence="9 12" key="1">
    <citation type="submission" date="2019-10" db="EMBL/GenBank/DDBJ databases">
        <authorList>
            <person name="Irmler S."/>
            <person name="Berthoud H."/>
            <person name="Roetschi A."/>
            <person name="Arias E."/>
            <person name="Shani N."/>
            <person name="Wuethrich D."/>
            <person name="Bruggmann R."/>
        </authorList>
    </citation>
    <scope>NUCLEOTIDE SEQUENCE [LARGE SCALE GENOMIC DNA]</scope>
    <source>
        <strain evidence="9 12">FAM13073</strain>
    </source>
</reference>
<evidence type="ECO:0000313" key="13">
    <source>
        <dbReference type="Proteomes" id="UP000743107"/>
    </source>
</evidence>
<dbReference type="GO" id="GO:0016301">
    <property type="term" value="F:kinase activity"/>
    <property type="evidence" value="ECO:0007669"/>
    <property type="project" value="UniProtKB-KW"/>
</dbReference>
<evidence type="ECO:0000256" key="3">
    <source>
        <dbReference type="ARBA" id="ARBA00022490"/>
    </source>
</evidence>
<dbReference type="PANTHER" id="PTHR33799">
    <property type="entry name" value="PTS PERMEASE-RELATED-RELATED"/>
    <property type="match status" value="1"/>
</dbReference>
<keyword evidence="5" id="KW-0808">Transferase</keyword>
<dbReference type="AlphaFoldDB" id="A0A6N7BRT6"/>
<comment type="caution">
    <text evidence="11">The sequence shown here is derived from an EMBL/GenBank/DDBJ whole genome shotgun (WGS) entry which is preliminary data.</text>
</comment>
<proteinExistence type="predicted"/>
<dbReference type="Pfam" id="PF03610">
    <property type="entry name" value="EIIA-man"/>
    <property type="match status" value="1"/>
</dbReference>